<organism evidence="2 3">
    <name type="scientific">Gimesia aquarii</name>
    <dbReference type="NCBI Taxonomy" id="2527964"/>
    <lineage>
        <taxon>Bacteria</taxon>
        <taxon>Pseudomonadati</taxon>
        <taxon>Planctomycetota</taxon>
        <taxon>Planctomycetia</taxon>
        <taxon>Planctomycetales</taxon>
        <taxon>Planctomycetaceae</taxon>
        <taxon>Gimesia</taxon>
    </lineage>
</organism>
<dbReference type="GO" id="GO:0016874">
    <property type="term" value="F:ligase activity"/>
    <property type="evidence" value="ECO:0007669"/>
    <property type="project" value="UniProtKB-KW"/>
</dbReference>
<dbReference type="EC" id="6.3.5.-" evidence="2"/>
<accession>A0A517VXH0</accession>
<evidence type="ECO:0000259" key="1">
    <source>
        <dbReference type="Pfam" id="PF01425"/>
    </source>
</evidence>
<gene>
    <name evidence="2" type="primary">gatA_2</name>
    <name evidence="2" type="ORF">V144x_31740</name>
</gene>
<dbReference type="PANTHER" id="PTHR11895:SF176">
    <property type="entry name" value="AMIDASE AMID-RELATED"/>
    <property type="match status" value="1"/>
</dbReference>
<dbReference type="InterPro" id="IPR000120">
    <property type="entry name" value="Amidase"/>
</dbReference>
<dbReference type="GO" id="GO:0016740">
    <property type="term" value="F:transferase activity"/>
    <property type="evidence" value="ECO:0007669"/>
    <property type="project" value="UniProtKB-KW"/>
</dbReference>
<reference evidence="2 3" key="1">
    <citation type="submission" date="2019-03" db="EMBL/GenBank/DDBJ databases">
        <title>Deep-cultivation of Planctomycetes and their phenomic and genomic characterization uncovers novel biology.</title>
        <authorList>
            <person name="Wiegand S."/>
            <person name="Jogler M."/>
            <person name="Boedeker C."/>
            <person name="Pinto D."/>
            <person name="Vollmers J."/>
            <person name="Rivas-Marin E."/>
            <person name="Kohn T."/>
            <person name="Peeters S.H."/>
            <person name="Heuer A."/>
            <person name="Rast P."/>
            <person name="Oberbeckmann S."/>
            <person name="Bunk B."/>
            <person name="Jeske O."/>
            <person name="Meyerdierks A."/>
            <person name="Storesund J.E."/>
            <person name="Kallscheuer N."/>
            <person name="Luecker S."/>
            <person name="Lage O.M."/>
            <person name="Pohl T."/>
            <person name="Merkel B.J."/>
            <person name="Hornburger P."/>
            <person name="Mueller R.-W."/>
            <person name="Bruemmer F."/>
            <person name="Labrenz M."/>
            <person name="Spormann A.M."/>
            <person name="Op den Camp H."/>
            <person name="Overmann J."/>
            <person name="Amann R."/>
            <person name="Jetten M.S.M."/>
            <person name="Mascher T."/>
            <person name="Medema M.H."/>
            <person name="Devos D.P."/>
            <person name="Kaster A.-K."/>
            <person name="Ovreas L."/>
            <person name="Rohde M."/>
            <person name="Galperin M.Y."/>
            <person name="Jogler C."/>
        </authorList>
    </citation>
    <scope>NUCLEOTIDE SEQUENCE [LARGE SCALE GENOMIC DNA]</scope>
    <source>
        <strain evidence="2 3">V144</strain>
    </source>
</reference>
<dbReference type="AlphaFoldDB" id="A0A517VXH0"/>
<dbReference type="Gene3D" id="3.90.1300.10">
    <property type="entry name" value="Amidase signature (AS) domain"/>
    <property type="match status" value="1"/>
</dbReference>
<dbReference type="InterPro" id="IPR036928">
    <property type="entry name" value="AS_sf"/>
</dbReference>
<dbReference type="InterPro" id="IPR023631">
    <property type="entry name" value="Amidase_dom"/>
</dbReference>
<dbReference type="SUPFAM" id="SSF75304">
    <property type="entry name" value="Amidase signature (AS) enzymes"/>
    <property type="match status" value="1"/>
</dbReference>
<dbReference type="KEGG" id="gaw:V144x_31740"/>
<dbReference type="Proteomes" id="UP000318704">
    <property type="component" value="Chromosome"/>
</dbReference>
<feature type="domain" description="Amidase" evidence="1">
    <location>
        <begin position="33"/>
        <end position="421"/>
    </location>
</feature>
<keyword evidence="2" id="KW-0436">Ligase</keyword>
<sequence>MHQKPNMNLFQTPPQTITDIQVAMKAGQLSCRELLETCFEQIKQKEPLLHAWAYVDEESAFQQAEILDQELKQGKWRGPLHGIPVGIKDIIDIKGMPTKAGFPEREDSPAIRDATVVENLRIEGAIFPGKTVTTQLACFDPPPTRNPWNQEHTPGGSSSGSAAAVAAGMCLAAVGTQTGGSIIRPASFCGVAGLKSTYGMVDRQGLILLSEHLDHIGPIAHTVTDLVMMLDAMTDQATYLPLLIEPVKEAPRIGWLSDFFESRADETMCQAMTTTRQKLEAAGARVKNGELPAEFASILENHLSLMQYEMAQNLGKDYEQEPDAYGTAISQVLDAGRAVTDEMYQTSLNYQNQIAPQMRKLFSRFEILISPATVGAAPDISTTGDPSLNAPWSMTGFPTISIPVTVTEQGMPLAIQITGHPDKFDDLLLAAQWCEDILRPGYLEKISP</sequence>
<dbReference type="EMBL" id="CP037920">
    <property type="protein sequence ID" value="QDT97693.1"/>
    <property type="molecule type" value="Genomic_DNA"/>
</dbReference>
<dbReference type="PANTHER" id="PTHR11895">
    <property type="entry name" value="TRANSAMIDASE"/>
    <property type="match status" value="1"/>
</dbReference>
<proteinExistence type="predicted"/>
<dbReference type="Pfam" id="PF01425">
    <property type="entry name" value="Amidase"/>
    <property type="match status" value="1"/>
</dbReference>
<keyword evidence="2" id="KW-0808">Transferase</keyword>
<protein>
    <submittedName>
        <fullName evidence="2">Glutamyl-tRNA(Gln) amidotransferase subunit A</fullName>
        <ecNumber evidence="2">6.3.5.-</ecNumber>
    </submittedName>
</protein>
<name>A0A517VXH0_9PLAN</name>
<evidence type="ECO:0000313" key="3">
    <source>
        <dbReference type="Proteomes" id="UP000318704"/>
    </source>
</evidence>
<evidence type="ECO:0000313" key="2">
    <source>
        <dbReference type="EMBL" id="QDT97693.1"/>
    </source>
</evidence>